<sequence>MLKSFKDKLARALNPELIADNEKLLDVNDDCIDSMKALMEENRKLDLEVEALTVERDNLLGEVGSLKQKLAPKVATERRFGEIDYWD</sequence>
<proteinExistence type="predicted"/>
<feature type="coiled-coil region" evidence="1">
    <location>
        <begin position="35"/>
        <end position="69"/>
    </location>
</feature>
<dbReference type="EMBL" id="BART01031298">
    <property type="protein sequence ID" value="GAH12860.1"/>
    <property type="molecule type" value="Genomic_DNA"/>
</dbReference>
<comment type="caution">
    <text evidence="2">The sequence shown here is derived from an EMBL/GenBank/DDBJ whole genome shotgun (WGS) entry which is preliminary data.</text>
</comment>
<evidence type="ECO:0000256" key="1">
    <source>
        <dbReference type="SAM" id="Coils"/>
    </source>
</evidence>
<keyword evidence="1" id="KW-0175">Coiled coil</keyword>
<accession>X1DXC2</accession>
<reference evidence="2" key="1">
    <citation type="journal article" date="2014" name="Front. Microbiol.">
        <title>High frequency of phylogenetically diverse reductive dehalogenase-homologous genes in deep subseafloor sedimentary metagenomes.</title>
        <authorList>
            <person name="Kawai M."/>
            <person name="Futagami T."/>
            <person name="Toyoda A."/>
            <person name="Takaki Y."/>
            <person name="Nishi S."/>
            <person name="Hori S."/>
            <person name="Arai W."/>
            <person name="Tsubouchi T."/>
            <person name="Morono Y."/>
            <person name="Uchiyama I."/>
            <person name="Ito T."/>
            <person name="Fujiyama A."/>
            <person name="Inagaki F."/>
            <person name="Takami H."/>
        </authorList>
    </citation>
    <scope>NUCLEOTIDE SEQUENCE</scope>
    <source>
        <strain evidence="2">Expedition CK06-06</strain>
    </source>
</reference>
<organism evidence="2">
    <name type="scientific">marine sediment metagenome</name>
    <dbReference type="NCBI Taxonomy" id="412755"/>
    <lineage>
        <taxon>unclassified sequences</taxon>
        <taxon>metagenomes</taxon>
        <taxon>ecological metagenomes</taxon>
    </lineage>
</organism>
<gene>
    <name evidence="2" type="ORF">S01H4_54396</name>
</gene>
<protein>
    <submittedName>
        <fullName evidence="2">Uncharacterized protein</fullName>
    </submittedName>
</protein>
<evidence type="ECO:0000313" key="2">
    <source>
        <dbReference type="EMBL" id="GAH12860.1"/>
    </source>
</evidence>
<name>X1DXC2_9ZZZZ</name>
<dbReference type="AlphaFoldDB" id="X1DXC2"/>